<name>A0A9W8CU16_9FUNG</name>
<organism evidence="3 4">
    <name type="scientific">Coemansia biformis</name>
    <dbReference type="NCBI Taxonomy" id="1286918"/>
    <lineage>
        <taxon>Eukaryota</taxon>
        <taxon>Fungi</taxon>
        <taxon>Fungi incertae sedis</taxon>
        <taxon>Zoopagomycota</taxon>
        <taxon>Kickxellomycotina</taxon>
        <taxon>Kickxellomycetes</taxon>
        <taxon>Kickxellales</taxon>
        <taxon>Kickxellaceae</taxon>
        <taxon>Coemansia</taxon>
    </lineage>
</organism>
<feature type="compositionally biased region" description="Low complexity" evidence="1">
    <location>
        <begin position="57"/>
        <end position="71"/>
    </location>
</feature>
<evidence type="ECO:0000259" key="2">
    <source>
        <dbReference type="PROSITE" id="PS50090"/>
    </source>
</evidence>
<sequence>MPPGLPQQHLRPADRPPPARNSPSAMQVDEDPFDTLDALDCTGLPGRPRIQRRRSIGPAPRAAGSPAPRTAAQRKAGLQPWREDEESALLQHVHANYACGAIDWDRVASALGRTCVGCMAKYHSLIDHKYRARE</sequence>
<feature type="domain" description="Myb-like" evidence="2">
    <location>
        <begin position="80"/>
        <end position="126"/>
    </location>
</feature>
<reference evidence="3" key="1">
    <citation type="submission" date="2022-07" db="EMBL/GenBank/DDBJ databases">
        <title>Phylogenomic reconstructions and comparative analyses of Kickxellomycotina fungi.</title>
        <authorList>
            <person name="Reynolds N.K."/>
            <person name="Stajich J.E."/>
            <person name="Barry K."/>
            <person name="Grigoriev I.V."/>
            <person name="Crous P."/>
            <person name="Smith M.E."/>
        </authorList>
    </citation>
    <scope>NUCLEOTIDE SEQUENCE</scope>
    <source>
        <strain evidence="3">BCRC 34381</strain>
    </source>
</reference>
<evidence type="ECO:0000313" key="4">
    <source>
        <dbReference type="Proteomes" id="UP001143981"/>
    </source>
</evidence>
<proteinExistence type="predicted"/>
<dbReference type="CDD" id="cd00167">
    <property type="entry name" value="SANT"/>
    <property type="match status" value="1"/>
</dbReference>
<keyword evidence="4" id="KW-1185">Reference proteome</keyword>
<dbReference type="InterPro" id="IPR001005">
    <property type="entry name" value="SANT/Myb"/>
</dbReference>
<comment type="caution">
    <text evidence="3">The sequence shown here is derived from an EMBL/GenBank/DDBJ whole genome shotgun (WGS) entry which is preliminary data.</text>
</comment>
<dbReference type="AlphaFoldDB" id="A0A9W8CU16"/>
<evidence type="ECO:0000256" key="1">
    <source>
        <dbReference type="SAM" id="MobiDB-lite"/>
    </source>
</evidence>
<evidence type="ECO:0000313" key="3">
    <source>
        <dbReference type="EMBL" id="KAJ1726491.1"/>
    </source>
</evidence>
<feature type="region of interest" description="Disordered" evidence="1">
    <location>
        <begin position="1"/>
        <end position="82"/>
    </location>
</feature>
<dbReference type="EMBL" id="JANBOI010001526">
    <property type="protein sequence ID" value="KAJ1726491.1"/>
    <property type="molecule type" value="Genomic_DNA"/>
</dbReference>
<dbReference type="PROSITE" id="PS50090">
    <property type="entry name" value="MYB_LIKE"/>
    <property type="match status" value="1"/>
</dbReference>
<dbReference type="OrthoDB" id="10596697at2759"/>
<accession>A0A9W8CU16</accession>
<protein>
    <recommendedName>
        <fullName evidence="2">Myb-like domain-containing protein</fullName>
    </recommendedName>
</protein>
<dbReference type="InterPro" id="IPR009057">
    <property type="entry name" value="Homeodomain-like_sf"/>
</dbReference>
<gene>
    <name evidence="3" type="ORF">LPJ61_005151</name>
</gene>
<dbReference type="SUPFAM" id="SSF46689">
    <property type="entry name" value="Homeodomain-like"/>
    <property type="match status" value="1"/>
</dbReference>
<dbReference type="Proteomes" id="UP001143981">
    <property type="component" value="Unassembled WGS sequence"/>
</dbReference>
<dbReference type="Gene3D" id="1.10.10.60">
    <property type="entry name" value="Homeodomain-like"/>
    <property type="match status" value="1"/>
</dbReference>